<evidence type="ECO:0000313" key="2">
    <source>
        <dbReference type="Proteomes" id="UP000590412"/>
    </source>
</evidence>
<proteinExistence type="predicted"/>
<dbReference type="OrthoDB" id="4024075at2759"/>
<dbReference type="AlphaFoldDB" id="A0A8X7NIV7"/>
<sequence length="131" mass="15076">MSIRSELHTDRYVDGLCNCFTLDTGQMASKSEIAPLESCFSYSDYNEAFRLNESEVNNSQSEMECDSVDVDVNISSGQEETCKRKRGPYRYYSEVQKQRFWQLVMVQGDSAYKAAQATDISLQTAYTWKRN</sequence>
<protein>
    <submittedName>
        <fullName evidence="1">Uncharacterized protein</fullName>
    </submittedName>
</protein>
<comment type="caution">
    <text evidence="1">The sequence shown here is derived from an EMBL/GenBank/DDBJ whole genome shotgun (WGS) entry which is preliminary data.</text>
</comment>
<dbReference type="EMBL" id="JABWAB010000013">
    <property type="protein sequence ID" value="KAF6042908.1"/>
    <property type="molecule type" value="Genomic_DNA"/>
</dbReference>
<name>A0A8X7NIV7_CANPA</name>
<evidence type="ECO:0000313" key="1">
    <source>
        <dbReference type="EMBL" id="KAF6042908.1"/>
    </source>
</evidence>
<accession>A0A8X7NIV7</accession>
<organism evidence="1 2">
    <name type="scientific">Candida parapsilosis</name>
    <name type="common">Yeast</name>
    <dbReference type="NCBI Taxonomy" id="5480"/>
    <lineage>
        <taxon>Eukaryota</taxon>
        <taxon>Fungi</taxon>
        <taxon>Dikarya</taxon>
        <taxon>Ascomycota</taxon>
        <taxon>Saccharomycotina</taxon>
        <taxon>Pichiomycetes</taxon>
        <taxon>Debaryomycetaceae</taxon>
        <taxon>Candida/Lodderomyces clade</taxon>
        <taxon>Candida</taxon>
    </lineage>
</organism>
<gene>
    <name evidence="1" type="ORF">FOB60_005662</name>
</gene>
<dbReference type="Proteomes" id="UP000590412">
    <property type="component" value="Unassembled WGS sequence"/>
</dbReference>
<reference evidence="1" key="1">
    <citation type="submission" date="2020-03" db="EMBL/GenBank/DDBJ databases">
        <title>FDA dAtabase for Regulatory Grade micrObial Sequences (FDA-ARGOS): Supporting development and validation of Infectious Disease Dx tests.</title>
        <authorList>
            <person name="Campos J."/>
            <person name="Goldberg B."/>
            <person name="Tallon L."/>
            <person name="Sadzewicz L."/>
            <person name="Vavikolanu K."/>
            <person name="Mehta A."/>
            <person name="Aluvathingal J."/>
            <person name="Nadendla S."/>
            <person name="Nandy P."/>
            <person name="Geyer C."/>
            <person name="Yan Y."/>
            <person name="Sichtig H."/>
        </authorList>
    </citation>
    <scope>NUCLEOTIDE SEQUENCE [LARGE SCALE GENOMIC DNA]</scope>
    <source>
        <strain evidence="1">FDAARGOS_652</strain>
    </source>
</reference>